<dbReference type="FunFam" id="3.20.20.20:FF:000002">
    <property type="entry name" value="Methionine synthase"/>
    <property type="match status" value="1"/>
</dbReference>
<evidence type="ECO:0000259" key="16">
    <source>
        <dbReference type="PROSITE" id="PS51332"/>
    </source>
</evidence>
<keyword evidence="19" id="KW-1185">Reference proteome</keyword>
<feature type="binding site" evidence="12">
    <location>
        <begin position="878"/>
        <end position="879"/>
    </location>
    <ligand>
        <name>S-adenosyl-L-methionine</name>
        <dbReference type="ChEBI" id="CHEBI:59789"/>
    </ligand>
</feature>
<feature type="binding site" evidence="12">
    <location>
        <position position="497"/>
    </location>
    <ligand>
        <name>methylcob(III)alamin</name>
        <dbReference type="ChEBI" id="CHEBI:28115"/>
    </ligand>
</feature>
<dbReference type="GO" id="GO:0046653">
    <property type="term" value="P:tetrahydrofolate metabolic process"/>
    <property type="evidence" value="ECO:0007669"/>
    <property type="project" value="TreeGrafter"/>
</dbReference>
<dbReference type="Gene3D" id="1.10.1240.10">
    <property type="entry name" value="Methionine synthase domain"/>
    <property type="match status" value="1"/>
</dbReference>
<keyword evidence="7" id="KW-0677">Repeat</keyword>
<evidence type="ECO:0000256" key="4">
    <source>
        <dbReference type="ARBA" id="ARBA00022679"/>
    </source>
</evidence>
<dbReference type="Pfam" id="PF02965">
    <property type="entry name" value="Met_synt_B12"/>
    <property type="match status" value="1"/>
</dbReference>
<dbReference type="Gene3D" id="1.10.288.10">
    <property type="entry name" value="Cobalamin-dependent Methionine Synthase, domain 2"/>
    <property type="match status" value="1"/>
</dbReference>
<dbReference type="PROSITE" id="PS50972">
    <property type="entry name" value="PTERIN_BINDING"/>
    <property type="match status" value="1"/>
</dbReference>
<dbReference type="FunFam" id="1.10.1240.10:FF:000001">
    <property type="entry name" value="Methionine synthase"/>
    <property type="match status" value="1"/>
</dbReference>
<feature type="domain" description="B12-binding N-terminal" evidence="17">
    <location>
        <begin position="332"/>
        <end position="426"/>
    </location>
</feature>
<dbReference type="PANTHER" id="PTHR45833:SF1">
    <property type="entry name" value="METHIONINE SYNTHASE"/>
    <property type="match status" value="1"/>
</dbReference>
<evidence type="ECO:0000256" key="10">
    <source>
        <dbReference type="PIRNR" id="PIRNR000381"/>
    </source>
</evidence>
<dbReference type="GO" id="GO:0008270">
    <property type="term" value="F:zinc ion binding"/>
    <property type="evidence" value="ECO:0007669"/>
    <property type="project" value="UniProtKB-UniRule"/>
</dbReference>
<evidence type="ECO:0000256" key="3">
    <source>
        <dbReference type="ARBA" id="ARBA00022628"/>
    </source>
</evidence>
<evidence type="ECO:0000256" key="9">
    <source>
        <dbReference type="NCBIfam" id="TIGR02082"/>
    </source>
</evidence>
<dbReference type="PANTHER" id="PTHR45833">
    <property type="entry name" value="METHIONINE SYNTHASE"/>
    <property type="match status" value="1"/>
</dbReference>
<evidence type="ECO:0000256" key="7">
    <source>
        <dbReference type="ARBA" id="ARBA00022737"/>
    </source>
</evidence>
<keyword evidence="8 10" id="KW-0170">Cobalt</keyword>
<dbReference type="EC" id="2.1.1.13" evidence="9 10"/>
<dbReference type="InterPro" id="IPR000489">
    <property type="entry name" value="Pterin-binding_dom"/>
</dbReference>
<comment type="function">
    <text evidence="10">Catalyzes the transfer of a methyl group from methyl-cobalamin to homocysteine, yielding enzyme-bound cob(I)alamin and methionine. Subsequently, remethylates the cofactor using methyltetrahydrofolate.</text>
</comment>
<comment type="similarity">
    <text evidence="1">Belongs to the vitamin-B12 dependent methionine synthase family.</text>
</comment>
<reference evidence="18 19" key="1">
    <citation type="submission" date="2016-11" db="EMBL/GenBank/DDBJ databases">
        <authorList>
            <person name="Jaros S."/>
            <person name="Januszkiewicz K."/>
            <person name="Wedrychowicz H."/>
        </authorList>
    </citation>
    <scope>NUCLEOTIDE SEQUENCE [LARGE SCALE GENOMIC DNA]</scope>
    <source>
        <strain evidence="18 19">CGMCC 1.12145</strain>
    </source>
</reference>
<dbReference type="Pfam" id="PF00809">
    <property type="entry name" value="Pterin_bind"/>
    <property type="match status" value="1"/>
</dbReference>
<dbReference type="InterPro" id="IPR036724">
    <property type="entry name" value="Cobalamin-bd_sf"/>
</dbReference>
<dbReference type="InterPro" id="IPR011005">
    <property type="entry name" value="Dihydropteroate_synth-like_sf"/>
</dbReference>
<dbReference type="SMART" id="SM01018">
    <property type="entry name" value="B12-binding_2"/>
    <property type="match status" value="1"/>
</dbReference>
<comment type="catalytic activity">
    <reaction evidence="10">
        <text>(6S)-5-methyl-5,6,7,8-tetrahydrofolate + L-homocysteine = (6S)-5,6,7,8-tetrahydrofolate + L-methionine</text>
        <dbReference type="Rhea" id="RHEA:11172"/>
        <dbReference type="ChEBI" id="CHEBI:18608"/>
        <dbReference type="ChEBI" id="CHEBI:57453"/>
        <dbReference type="ChEBI" id="CHEBI:57844"/>
        <dbReference type="ChEBI" id="CHEBI:58199"/>
        <dbReference type="EC" id="2.1.1.13"/>
    </reaction>
</comment>
<dbReference type="PROSITE" id="PS51332">
    <property type="entry name" value="B12_BINDING"/>
    <property type="match status" value="1"/>
</dbReference>
<dbReference type="GO" id="GO:0032259">
    <property type="term" value="P:methylation"/>
    <property type="evidence" value="ECO:0007669"/>
    <property type="project" value="UniProtKB-KW"/>
</dbReference>
<feature type="binding site" evidence="12">
    <location>
        <position position="823"/>
    </location>
    <ligand>
        <name>S-adenosyl-L-methionine</name>
        <dbReference type="ChEBI" id="CHEBI:59789"/>
    </ligand>
</feature>
<feature type="region of interest" description="Disordered" evidence="13">
    <location>
        <begin position="1"/>
        <end position="25"/>
    </location>
</feature>
<evidence type="ECO:0000256" key="8">
    <source>
        <dbReference type="ARBA" id="ARBA00023285"/>
    </source>
</evidence>
<dbReference type="GO" id="GO:0031419">
    <property type="term" value="F:cobalamin binding"/>
    <property type="evidence" value="ECO:0007669"/>
    <property type="project" value="UniProtKB-UniRule"/>
</dbReference>
<dbReference type="CDD" id="cd02069">
    <property type="entry name" value="methionine_synthase_B12_BD"/>
    <property type="match status" value="1"/>
</dbReference>
<comment type="domain">
    <text evidence="10">Modular enzyme with four functionally distinct domains. The isolated Hcy-binding domain catalyzes methyl transfer from free methylcobalamin to homocysteine. The Hcy-binding domain in association with the pterin-binding domain catalyzes the methylation of cob(I)alamin by methyltetrahydrofolate and the methylation of homocysteine. The B12-binding domain binds the cofactor. The AdoMet activation domain binds S-adenosyl-L-methionine. Under aerobic conditions cob(I)alamin can be converted to inactive cob(II)alamin. Reductive methylation by S-adenosyl-L-methionine and flavodoxin regenerates methylcobalamin.</text>
</comment>
<evidence type="ECO:0000256" key="11">
    <source>
        <dbReference type="PIRSR" id="PIRSR000381-1"/>
    </source>
</evidence>
<dbReference type="UniPathway" id="UPA00051">
    <property type="reaction ID" value="UER00081"/>
</dbReference>
<feature type="domain" description="Pterin-binding" evidence="14">
    <location>
        <begin position="40"/>
        <end position="299"/>
    </location>
</feature>
<dbReference type="InterPro" id="IPR033706">
    <property type="entry name" value="Met_synthase_B12-bd"/>
</dbReference>
<feature type="binding site" evidence="12">
    <location>
        <position position="376"/>
    </location>
    <ligand>
        <name>methylcob(III)alamin</name>
        <dbReference type="ChEBI" id="CHEBI:28115"/>
    </ligand>
</feature>
<dbReference type="CDD" id="cd00740">
    <property type="entry name" value="MeTr"/>
    <property type="match status" value="1"/>
</dbReference>
<feature type="binding site" evidence="12">
    <location>
        <position position="493"/>
    </location>
    <ligand>
        <name>methylcob(III)alamin</name>
        <dbReference type="ChEBI" id="CHEBI:28115"/>
    </ligand>
</feature>
<dbReference type="AlphaFoldDB" id="A0A1K1R6X5"/>
<dbReference type="InterPro" id="IPR004223">
    <property type="entry name" value="VitB12-dep_Met_synth_activ_dom"/>
</dbReference>
<evidence type="ECO:0000256" key="6">
    <source>
        <dbReference type="ARBA" id="ARBA00022723"/>
    </source>
</evidence>
<feature type="binding site" description="axial binding residue" evidence="11">
    <location>
        <position position="448"/>
    </location>
    <ligand>
        <name>methylcob(III)alamin</name>
        <dbReference type="ChEBI" id="CHEBI:28115"/>
    </ligand>
    <ligandPart>
        <name>Co</name>
        <dbReference type="ChEBI" id="CHEBI:27638"/>
    </ligandPart>
</feature>
<evidence type="ECO:0000256" key="2">
    <source>
        <dbReference type="ARBA" id="ARBA00022603"/>
    </source>
</evidence>
<evidence type="ECO:0000259" key="14">
    <source>
        <dbReference type="PROSITE" id="PS50972"/>
    </source>
</evidence>
<keyword evidence="3 10" id="KW-0846">Cobalamin</keyword>
<dbReference type="SUPFAM" id="SSF47644">
    <property type="entry name" value="Methionine synthase domain"/>
    <property type="match status" value="1"/>
</dbReference>
<evidence type="ECO:0000256" key="5">
    <source>
        <dbReference type="ARBA" id="ARBA00022691"/>
    </source>
</evidence>
<keyword evidence="10" id="KW-0028">Amino-acid biosynthesis</keyword>
<keyword evidence="10" id="KW-0486">Methionine biosynthesis</keyword>
<evidence type="ECO:0000313" key="18">
    <source>
        <dbReference type="EMBL" id="SFW67579.1"/>
    </source>
</evidence>
<keyword evidence="4 10" id="KW-0808">Transferase</keyword>
<feature type="domain" description="B12-binding" evidence="16">
    <location>
        <begin position="435"/>
        <end position="570"/>
    </location>
</feature>
<dbReference type="InterPro" id="IPR006158">
    <property type="entry name" value="Cobalamin-bd"/>
</dbReference>
<evidence type="ECO:0000256" key="1">
    <source>
        <dbReference type="ARBA" id="ARBA00010398"/>
    </source>
</evidence>
<comment type="cofactor">
    <cofactor evidence="10">
        <name>Zn(2+)</name>
        <dbReference type="ChEBI" id="CHEBI:29105"/>
    </cofactor>
</comment>
<evidence type="ECO:0000259" key="17">
    <source>
        <dbReference type="PROSITE" id="PS51337"/>
    </source>
</evidence>
<gene>
    <name evidence="18" type="ORF">SAMN02927921_03218</name>
</gene>
<dbReference type="InterPro" id="IPR050554">
    <property type="entry name" value="Met_Synthase/Corrinoid"/>
</dbReference>
<sequence>MGKGNTEEQRYNDPLPEDRPPRPLKLSGLEPLIITPESNFINIGERTNVTGSRRFLRLVKEEKYQEALDVARAQVEGGAQIIDINMDEGMIDGVQAMTTFLNLIASEPDIARVPVVIDSSKWEIIEAGLKVVQGKCIVNSISLKEGEALFIKHARTIRRYGAAVIVMAFDEVGQADTYERRIAICKRSYDILVNKVSFAPEDIIFDPNIFPVGTGMDEHRKNAIDFFRATKWIRENLPYANVSGGVSNVSFSFRGNNVVREAMNAAFLYHAVQHGMNMGIVNPEMLEVYDEISKELLVHIEDVLLDRRDDATERLLDYAEQVKDSGKTSEKKLQEWRNEGLQERITHALVKGVDEFIETDVEEARTQVDRPIEVIETYLMNGMNVVGDLFGSGKMFLPQVVKSARVMKRAVAYLLPFIEEEKKNLPAGEGGSRAVGKILMATVKGDVHDIGKNIVSVVLGCNNYEVVDLGVMVPPEKIIQTAIDENVDIIGLSGLITPSLDEMVYLAKELDKLSIRIPVLIGGATTSRAHTAVKIAPAYRETVVHVNDASRAVTVASNLLNEKTKVAYCRSIREEYDKLREGFLNRSKVKEYLDIEEARKNKLLLDWDNYRPVVPRKTGVYKIEASLEELLDYIDWTPFFRTWDLHGKYPEILTDPVVGEQARSLYDDAKKMLEVLVRERWLQTKGVYGLFPANQVNDDDIAIYDENGKHTETLLTLRQQSKKNKRAANIALADFVAPETSGVRDYVGAFCVTTGFGVEEKAAAFEKEYDDYNSIMVKALADRFAEAFAEYLHKKVRTEFWGYDSGEDLTNEELIRESYKGIRPAPGYPACPDHLEKNTLWRLLHAEENTGVRLTESLAMWPASSVSGYYFGHPESKYFGLGKIKDDQVADYAVRRGISVDEARKWLNPNIAD</sequence>
<dbReference type="SUPFAM" id="SSF56507">
    <property type="entry name" value="Methionine synthase activation domain-like"/>
    <property type="match status" value="1"/>
</dbReference>
<dbReference type="EMBL" id="FPJE01000019">
    <property type="protein sequence ID" value="SFW67579.1"/>
    <property type="molecule type" value="Genomic_DNA"/>
</dbReference>
<dbReference type="Pfam" id="PF02310">
    <property type="entry name" value="B12-binding"/>
    <property type="match status" value="1"/>
</dbReference>
<comment type="pathway">
    <text evidence="10">Amino-acid biosynthesis; L-methionine biosynthesis via de novo pathway; L-methionine from L-homocysteine (MetH route): step 1/1.</text>
</comment>
<feature type="binding site" evidence="12">
    <location>
        <position position="635"/>
    </location>
    <ligand>
        <name>S-adenosyl-L-methionine</name>
        <dbReference type="ChEBI" id="CHEBI:59789"/>
    </ligand>
</feature>
<keyword evidence="2 10" id="KW-0489">Methyltransferase</keyword>
<evidence type="ECO:0000259" key="15">
    <source>
        <dbReference type="PROSITE" id="PS50974"/>
    </source>
</evidence>
<dbReference type="InterPro" id="IPR003759">
    <property type="entry name" value="Cbl-bd_cap"/>
</dbReference>
<dbReference type="InterPro" id="IPR036594">
    <property type="entry name" value="Meth_synthase_dom"/>
</dbReference>
<protein>
    <recommendedName>
        <fullName evidence="9 10">Methionine synthase</fullName>
        <ecNumber evidence="9 10">2.1.1.13</ecNumber>
    </recommendedName>
    <alternativeName>
        <fullName evidence="10">5-methyltetrahydrofolate--homocysteine methyltransferase</fullName>
    </alternativeName>
</protein>
<feature type="binding site" evidence="12">
    <location>
        <position position="549"/>
    </location>
    <ligand>
        <name>methylcob(III)alamin</name>
        <dbReference type="ChEBI" id="CHEBI:28115"/>
    </ligand>
</feature>
<dbReference type="NCBIfam" id="TIGR02082">
    <property type="entry name" value="metH"/>
    <property type="match status" value="1"/>
</dbReference>
<dbReference type="GO" id="GO:0008705">
    <property type="term" value="F:methionine synthase activity"/>
    <property type="evidence" value="ECO:0007669"/>
    <property type="project" value="UniProtKB-UniRule"/>
</dbReference>
<keyword evidence="6 10" id="KW-0479">Metal-binding</keyword>
<dbReference type="STRING" id="1150368.SAMN02927921_03218"/>
<dbReference type="Proteomes" id="UP000182248">
    <property type="component" value="Unassembled WGS sequence"/>
</dbReference>
<dbReference type="PROSITE" id="PS51337">
    <property type="entry name" value="B12_BINDING_NTER"/>
    <property type="match status" value="1"/>
</dbReference>
<dbReference type="Gene3D" id="3.20.20.20">
    <property type="entry name" value="Dihydropteroate synthase-like"/>
    <property type="match status" value="1"/>
</dbReference>
<feature type="compositionally biased region" description="Basic and acidic residues" evidence="13">
    <location>
        <begin position="1"/>
        <end position="21"/>
    </location>
</feature>
<dbReference type="Pfam" id="PF02607">
    <property type="entry name" value="B12-binding_2"/>
    <property type="match status" value="1"/>
</dbReference>
<dbReference type="FunFam" id="3.40.50.280:FF:000001">
    <property type="entry name" value="Methionine synthase"/>
    <property type="match status" value="1"/>
</dbReference>
<comment type="cofactor">
    <cofactor evidence="10 11">
        <name>methylcob(III)alamin</name>
        <dbReference type="ChEBI" id="CHEBI:28115"/>
    </cofactor>
</comment>
<dbReference type="Gene3D" id="3.40.50.280">
    <property type="entry name" value="Cobalamin-binding domain"/>
    <property type="match status" value="1"/>
</dbReference>
<dbReference type="PROSITE" id="PS50974">
    <property type="entry name" value="ADOMET_ACTIVATION"/>
    <property type="match status" value="1"/>
</dbReference>
<feature type="binding site" evidence="12">
    <location>
        <begin position="445"/>
        <end position="449"/>
    </location>
    <ligand>
        <name>methylcob(III)alamin</name>
        <dbReference type="ChEBI" id="CHEBI:28115"/>
    </ligand>
</feature>
<name>A0A1K1R6X5_9FLAO</name>
<dbReference type="InterPro" id="IPR011822">
    <property type="entry name" value="MetH"/>
</dbReference>
<evidence type="ECO:0000313" key="19">
    <source>
        <dbReference type="Proteomes" id="UP000182248"/>
    </source>
</evidence>
<dbReference type="GO" id="GO:0005829">
    <property type="term" value="C:cytosol"/>
    <property type="evidence" value="ECO:0007669"/>
    <property type="project" value="TreeGrafter"/>
</dbReference>
<organism evidence="18 19">
    <name type="scientific">Sinomicrobium oceani</name>
    <dbReference type="NCBI Taxonomy" id="1150368"/>
    <lineage>
        <taxon>Bacteria</taxon>
        <taxon>Pseudomonadati</taxon>
        <taxon>Bacteroidota</taxon>
        <taxon>Flavobacteriia</taxon>
        <taxon>Flavobacteriales</taxon>
        <taxon>Flavobacteriaceae</taxon>
        <taxon>Sinomicrobium</taxon>
    </lineage>
</organism>
<proteinExistence type="inferred from homology"/>
<evidence type="ECO:0000256" key="12">
    <source>
        <dbReference type="PIRSR" id="PIRSR000381-2"/>
    </source>
</evidence>
<dbReference type="PIRSF" id="PIRSF000381">
    <property type="entry name" value="MetH"/>
    <property type="match status" value="1"/>
</dbReference>
<dbReference type="Gene3D" id="3.10.196.10">
    <property type="entry name" value="Vitamin B12-dependent methionine synthase, activation domain"/>
    <property type="match status" value="1"/>
</dbReference>
<feature type="domain" description="AdoMet activation" evidence="15">
    <location>
        <begin position="586"/>
        <end position="913"/>
    </location>
</feature>
<evidence type="ECO:0000256" key="13">
    <source>
        <dbReference type="SAM" id="MobiDB-lite"/>
    </source>
</evidence>
<keyword evidence="10" id="KW-0862">Zinc</keyword>
<accession>A0A1K1R6X5</accession>
<dbReference type="SUPFAM" id="SSF52242">
    <property type="entry name" value="Cobalamin (vitamin B12)-binding domain"/>
    <property type="match status" value="1"/>
</dbReference>
<dbReference type="InterPro" id="IPR037010">
    <property type="entry name" value="VitB12-dep_Met_synth_activ_sf"/>
</dbReference>
<dbReference type="SUPFAM" id="SSF51717">
    <property type="entry name" value="Dihydropteroate synthetase-like"/>
    <property type="match status" value="1"/>
</dbReference>
<keyword evidence="5 10" id="KW-0949">S-adenosyl-L-methionine</keyword>
<dbReference type="GO" id="GO:0050667">
    <property type="term" value="P:homocysteine metabolic process"/>
    <property type="evidence" value="ECO:0007669"/>
    <property type="project" value="TreeGrafter"/>
</dbReference>